<accession>A0A846TVY5</accession>
<proteinExistence type="predicted"/>
<dbReference type="EMBL" id="JAAVUN010000001">
    <property type="protein sequence ID" value="NKE08475.1"/>
    <property type="molecule type" value="Genomic_DNA"/>
</dbReference>
<evidence type="ECO:0000313" key="2">
    <source>
        <dbReference type="Proteomes" id="UP000521379"/>
    </source>
</evidence>
<evidence type="ECO:0000313" key="1">
    <source>
        <dbReference type="EMBL" id="NKE08475.1"/>
    </source>
</evidence>
<keyword evidence="2" id="KW-1185">Reference proteome</keyword>
<dbReference type="RefSeq" id="WP_119932122.1">
    <property type="nucleotide sequence ID" value="NZ_JAAVUN010000001.1"/>
</dbReference>
<organism evidence="1 2">
    <name type="scientific">Kocuria subflava</name>
    <dbReference type="NCBI Taxonomy" id="1736139"/>
    <lineage>
        <taxon>Bacteria</taxon>
        <taxon>Bacillati</taxon>
        <taxon>Actinomycetota</taxon>
        <taxon>Actinomycetes</taxon>
        <taxon>Micrococcales</taxon>
        <taxon>Micrococcaceae</taxon>
        <taxon>Kocuria</taxon>
    </lineage>
</organism>
<dbReference type="AlphaFoldDB" id="A0A846TVY5"/>
<comment type="caution">
    <text evidence="1">The sequence shown here is derived from an EMBL/GenBank/DDBJ whole genome shotgun (WGS) entry which is preliminary data.</text>
</comment>
<reference evidence="1 2" key="1">
    <citation type="submission" date="2020-02" db="EMBL/GenBank/DDBJ databases">
        <authorList>
            <person name="Sun Q."/>
        </authorList>
    </citation>
    <scope>NUCLEOTIDE SEQUENCE [LARGE SCALE GENOMIC DNA]</scope>
    <source>
        <strain evidence="1 2">YIM 13062</strain>
    </source>
</reference>
<sequence length="68" mass="7417">MTALNGKLDKAWQDKSLEEVAAAPVDALKGVSESDAQHLKEAFNIKTVKDLGTNKFFRWAQAIAVATE</sequence>
<gene>
    <name evidence="1" type="ORF">GTW58_00630</name>
</gene>
<name>A0A846TVY5_9MICC</name>
<protein>
    <submittedName>
        <fullName evidence="1">Uncharacterized protein</fullName>
    </submittedName>
</protein>
<dbReference type="Proteomes" id="UP000521379">
    <property type="component" value="Unassembled WGS sequence"/>
</dbReference>